<sequence>MDLREIKWSYLYPGLEFKKGNLFDVIGELPMMDLIICCSTIEHIGLSKRYGGEESQNCTDLEAMELLYKLLKSGSTMLLTLPIGRDSIFYPLHRVYGEERLPKLLAGWEVIKKEYWIKDKFNRWIISEERVALNIEPSQYYYGLG</sequence>
<dbReference type="EMBL" id="BARU01013200">
    <property type="protein sequence ID" value="GAH34030.1"/>
    <property type="molecule type" value="Genomic_DNA"/>
</dbReference>
<comment type="caution">
    <text evidence="1">The sequence shown here is derived from an EMBL/GenBank/DDBJ whole genome shotgun (WGS) entry which is preliminary data.</text>
</comment>
<dbReference type="AlphaFoldDB" id="X1FNF7"/>
<dbReference type="InterPro" id="IPR004951">
    <property type="entry name" value="DUF268_CAE_spp"/>
</dbReference>
<evidence type="ECO:0008006" key="2">
    <source>
        <dbReference type="Google" id="ProtNLM"/>
    </source>
</evidence>
<evidence type="ECO:0000313" key="1">
    <source>
        <dbReference type="EMBL" id="GAH34030.1"/>
    </source>
</evidence>
<feature type="non-terminal residue" evidence="1">
    <location>
        <position position="145"/>
    </location>
</feature>
<dbReference type="SUPFAM" id="SSF53335">
    <property type="entry name" value="S-adenosyl-L-methionine-dependent methyltransferases"/>
    <property type="match status" value="1"/>
</dbReference>
<dbReference type="InterPro" id="IPR029063">
    <property type="entry name" value="SAM-dependent_MTases_sf"/>
</dbReference>
<reference evidence="1" key="1">
    <citation type="journal article" date="2014" name="Front. Microbiol.">
        <title>High frequency of phylogenetically diverse reductive dehalogenase-homologous genes in deep subseafloor sedimentary metagenomes.</title>
        <authorList>
            <person name="Kawai M."/>
            <person name="Futagami T."/>
            <person name="Toyoda A."/>
            <person name="Takaki Y."/>
            <person name="Nishi S."/>
            <person name="Hori S."/>
            <person name="Arai W."/>
            <person name="Tsubouchi T."/>
            <person name="Morono Y."/>
            <person name="Uchiyama I."/>
            <person name="Ito T."/>
            <person name="Fujiyama A."/>
            <person name="Inagaki F."/>
            <person name="Takami H."/>
        </authorList>
    </citation>
    <scope>NUCLEOTIDE SEQUENCE</scope>
    <source>
        <strain evidence="1">Expedition CK06-06</strain>
    </source>
</reference>
<dbReference type="Gene3D" id="3.40.50.150">
    <property type="entry name" value="Vaccinia Virus protein VP39"/>
    <property type="match status" value="1"/>
</dbReference>
<protein>
    <recommendedName>
        <fullName evidence="2">Methyltransferase type 11 domain-containing protein</fullName>
    </recommendedName>
</protein>
<accession>X1FNF7</accession>
<dbReference type="Pfam" id="PF03269">
    <property type="entry name" value="DUF268"/>
    <property type="match status" value="1"/>
</dbReference>
<gene>
    <name evidence="1" type="ORF">S03H2_23970</name>
</gene>
<organism evidence="1">
    <name type="scientific">marine sediment metagenome</name>
    <dbReference type="NCBI Taxonomy" id="412755"/>
    <lineage>
        <taxon>unclassified sequences</taxon>
        <taxon>metagenomes</taxon>
        <taxon>ecological metagenomes</taxon>
    </lineage>
</organism>
<name>X1FNF7_9ZZZZ</name>
<proteinExistence type="predicted"/>